<dbReference type="AlphaFoldDB" id="A0A8H5AYL6"/>
<organism evidence="2 3">
    <name type="scientific">Psilocybe cf. subviscida</name>
    <dbReference type="NCBI Taxonomy" id="2480587"/>
    <lineage>
        <taxon>Eukaryota</taxon>
        <taxon>Fungi</taxon>
        <taxon>Dikarya</taxon>
        <taxon>Basidiomycota</taxon>
        <taxon>Agaricomycotina</taxon>
        <taxon>Agaricomycetes</taxon>
        <taxon>Agaricomycetidae</taxon>
        <taxon>Agaricales</taxon>
        <taxon>Agaricineae</taxon>
        <taxon>Strophariaceae</taxon>
        <taxon>Psilocybe</taxon>
    </lineage>
</organism>
<keyword evidence="3" id="KW-1185">Reference proteome</keyword>
<dbReference type="Gene3D" id="3.80.10.10">
    <property type="entry name" value="Ribonuclease Inhibitor"/>
    <property type="match status" value="1"/>
</dbReference>
<evidence type="ECO:0000313" key="2">
    <source>
        <dbReference type="EMBL" id="KAF5313081.1"/>
    </source>
</evidence>
<dbReference type="InterPro" id="IPR001810">
    <property type="entry name" value="F-box_dom"/>
</dbReference>
<name>A0A8H5AYL6_9AGAR</name>
<evidence type="ECO:0000259" key="1">
    <source>
        <dbReference type="Pfam" id="PF12937"/>
    </source>
</evidence>
<reference evidence="2 3" key="1">
    <citation type="journal article" date="2020" name="ISME J.">
        <title>Uncovering the hidden diversity of litter-decomposition mechanisms in mushroom-forming fungi.</title>
        <authorList>
            <person name="Floudas D."/>
            <person name="Bentzer J."/>
            <person name="Ahren D."/>
            <person name="Johansson T."/>
            <person name="Persson P."/>
            <person name="Tunlid A."/>
        </authorList>
    </citation>
    <scope>NUCLEOTIDE SEQUENCE [LARGE SCALE GENOMIC DNA]</scope>
    <source>
        <strain evidence="2 3">CBS 101986</strain>
    </source>
</reference>
<proteinExistence type="predicted"/>
<gene>
    <name evidence="2" type="ORF">D9619_003539</name>
</gene>
<dbReference type="SUPFAM" id="SSF52058">
    <property type="entry name" value="L domain-like"/>
    <property type="match status" value="1"/>
</dbReference>
<accession>A0A8H5AYL6</accession>
<dbReference type="EMBL" id="JAACJJ010000056">
    <property type="protein sequence ID" value="KAF5313081.1"/>
    <property type="molecule type" value="Genomic_DNA"/>
</dbReference>
<protein>
    <recommendedName>
        <fullName evidence="1">F-box domain-containing protein</fullName>
    </recommendedName>
</protein>
<dbReference type="OrthoDB" id="3156934at2759"/>
<evidence type="ECO:0000313" key="3">
    <source>
        <dbReference type="Proteomes" id="UP000567179"/>
    </source>
</evidence>
<dbReference type="Pfam" id="PF12937">
    <property type="entry name" value="F-box-like"/>
    <property type="match status" value="1"/>
</dbReference>
<comment type="caution">
    <text evidence="2">The sequence shown here is derived from an EMBL/GenBank/DDBJ whole genome shotgun (WGS) entry which is preliminary data.</text>
</comment>
<sequence length="587" mass="66454">MNNDSLSVQDAIQMLDQKISRDLALVQDLKAQRNTLLPISRLPPEILCQIFREVRGNHDYANYEDDRLWTGTSHSEPCLKWISVSHVSRQWRCVAINDAHLWTDPPLKNPQWTMTMLERSRMTTMPAITLNIDELDKHVVNAFTPHIPRVSHLVLPQMARDTLHQFLSGLPQEAPRLEALSINCLARTDSEGATHYIIGNSSVDQALPFPNHRLCYTPKLRRLQLNGIVIDWNSHLLSHLTTLSMSRIPNDSKPTPNQFRIMLQSAPNLKRLHLTDVCPSLGRNEGNDQAIPILMQHLEHLSVEGTMMQLLFFFGSLVAPALTGVTVHMDFDEHFVSDFSAVLSAMKQPYLTRIIGSGADVRRLELGEYEGSLYVRASQILISERHIEPDERAPDDYSAHALTMWIDSGFEDDEESMDEIKDIVIPALFNNFDWTGLSELDIAYLVSARPSILASTFGALPQLRIVIADDDIAPWLFVALNLSPNGQSRNNNPSKSNSFSFPGLRHLAIGRTASIPVDRDFQALRKSLQDRYESGIPIISLKLDWNPSRAWACLLLKQCVTHVVIKPSRNGQDVVDNYSPYNHDWYL</sequence>
<dbReference type="Gene3D" id="1.20.1280.50">
    <property type="match status" value="1"/>
</dbReference>
<feature type="domain" description="F-box" evidence="1">
    <location>
        <begin position="39"/>
        <end position="104"/>
    </location>
</feature>
<dbReference type="InterPro" id="IPR032675">
    <property type="entry name" value="LRR_dom_sf"/>
</dbReference>
<dbReference type="Proteomes" id="UP000567179">
    <property type="component" value="Unassembled WGS sequence"/>
</dbReference>